<accession>A0A7C3Z1M8</accession>
<dbReference type="EMBL" id="DTMF01000217">
    <property type="protein sequence ID" value="HGF34506.1"/>
    <property type="molecule type" value="Genomic_DNA"/>
</dbReference>
<feature type="transmembrane region" description="Helical" evidence="1">
    <location>
        <begin position="145"/>
        <end position="165"/>
    </location>
</feature>
<reference evidence="2" key="1">
    <citation type="journal article" date="2020" name="mSystems">
        <title>Genome- and Community-Level Interaction Insights into Carbon Utilization and Element Cycling Functions of Hydrothermarchaeota in Hydrothermal Sediment.</title>
        <authorList>
            <person name="Zhou Z."/>
            <person name="Liu Y."/>
            <person name="Xu W."/>
            <person name="Pan J."/>
            <person name="Luo Z.H."/>
            <person name="Li M."/>
        </authorList>
    </citation>
    <scope>NUCLEOTIDE SEQUENCE [LARGE SCALE GENOMIC DNA]</scope>
    <source>
        <strain evidence="2">SpSt-897</strain>
    </source>
</reference>
<name>A0A7C3Z1M8_9BACT</name>
<feature type="transmembrane region" description="Helical" evidence="1">
    <location>
        <begin position="215"/>
        <end position="237"/>
    </location>
</feature>
<sequence>MAEHSNKPMNLFIWLGPAWGLLVLGTGIAVFVTNFTFLSGVAPLWKAPLRFLRLALNLTLPLVFLPFCCRLLQGLINRRGRGLIGAPDVYLSLSPVKGWMVRPFQGIGLSLLFASRLLAVLQGYTGTPIRATEVLPTGYFQFGRFLVVTGLGILVSLLLSLAWALDDLGVRYRNDRTGEVRLMGRFLGVILPIGFGFYGFFNILANVPFLEALAAVFQMVVILYPPFCTLAVVHAFYLQRYGDHLLRCLRVDLT</sequence>
<proteinExistence type="predicted"/>
<feature type="transmembrane region" description="Helical" evidence="1">
    <location>
        <begin position="186"/>
        <end position="209"/>
    </location>
</feature>
<feature type="transmembrane region" description="Helical" evidence="1">
    <location>
        <begin position="51"/>
        <end position="72"/>
    </location>
</feature>
<gene>
    <name evidence="2" type="ORF">ENW96_09005</name>
</gene>
<comment type="caution">
    <text evidence="2">The sequence shown here is derived from an EMBL/GenBank/DDBJ whole genome shotgun (WGS) entry which is preliminary data.</text>
</comment>
<protein>
    <submittedName>
        <fullName evidence="2">Uncharacterized protein</fullName>
    </submittedName>
</protein>
<keyword evidence="1" id="KW-0472">Membrane</keyword>
<keyword evidence="1" id="KW-0812">Transmembrane</keyword>
<evidence type="ECO:0000313" key="2">
    <source>
        <dbReference type="EMBL" id="HGF34506.1"/>
    </source>
</evidence>
<feature type="transmembrane region" description="Helical" evidence="1">
    <location>
        <begin position="12"/>
        <end position="31"/>
    </location>
</feature>
<organism evidence="2">
    <name type="scientific">Desulfobacca acetoxidans</name>
    <dbReference type="NCBI Taxonomy" id="60893"/>
    <lineage>
        <taxon>Bacteria</taxon>
        <taxon>Pseudomonadati</taxon>
        <taxon>Thermodesulfobacteriota</taxon>
        <taxon>Desulfobaccia</taxon>
        <taxon>Desulfobaccales</taxon>
        <taxon>Desulfobaccaceae</taxon>
        <taxon>Desulfobacca</taxon>
    </lineage>
</organism>
<keyword evidence="1" id="KW-1133">Transmembrane helix</keyword>
<dbReference type="AlphaFoldDB" id="A0A7C3Z1M8"/>
<evidence type="ECO:0000256" key="1">
    <source>
        <dbReference type="SAM" id="Phobius"/>
    </source>
</evidence>
<feature type="transmembrane region" description="Helical" evidence="1">
    <location>
        <begin position="107"/>
        <end position="125"/>
    </location>
</feature>